<sequence length="65" mass="7131">LISVTIVHDINLALNFADEILLMKNGKTVKQVSVEEITESDINDVFEIRAKIIDCDGKKAVVFGG</sequence>
<dbReference type="Proteomes" id="UP000653002">
    <property type="component" value="Unassembled WGS sequence"/>
</dbReference>
<dbReference type="AlphaFoldDB" id="A0A8I0HFR5"/>
<dbReference type="SUPFAM" id="SSF52540">
    <property type="entry name" value="P-loop containing nucleoside triphosphate hydrolases"/>
    <property type="match status" value="1"/>
</dbReference>
<reference evidence="1" key="1">
    <citation type="submission" date="2020-01" db="EMBL/GenBank/DDBJ databases">
        <authorList>
            <person name="Richard D."/>
        </authorList>
    </citation>
    <scope>NUCLEOTIDE SEQUENCE</scope>
    <source>
        <strain evidence="1">JP541</strain>
    </source>
</reference>
<comment type="caution">
    <text evidence="1">The sequence shown here is derived from an EMBL/GenBank/DDBJ whole genome shotgun (WGS) entry which is preliminary data.</text>
</comment>
<gene>
    <name evidence="1" type="ORF">GUH15_26425</name>
</gene>
<organism evidence="1 2">
    <name type="scientific">Xanthomonas citri pv. citri</name>
    <dbReference type="NCBI Taxonomy" id="611301"/>
    <lineage>
        <taxon>Bacteria</taxon>
        <taxon>Pseudomonadati</taxon>
        <taxon>Pseudomonadota</taxon>
        <taxon>Gammaproteobacteria</taxon>
        <taxon>Lysobacterales</taxon>
        <taxon>Lysobacteraceae</taxon>
        <taxon>Xanthomonas</taxon>
    </lineage>
</organism>
<dbReference type="InterPro" id="IPR027417">
    <property type="entry name" value="P-loop_NTPase"/>
</dbReference>
<evidence type="ECO:0000313" key="2">
    <source>
        <dbReference type="Proteomes" id="UP000653002"/>
    </source>
</evidence>
<keyword evidence="1" id="KW-0067">ATP-binding</keyword>
<name>A0A8I0HFR5_XANCI</name>
<keyword evidence="1" id="KW-0547">Nucleotide-binding</keyword>
<evidence type="ECO:0000313" key="1">
    <source>
        <dbReference type="EMBL" id="MBD4339518.1"/>
    </source>
</evidence>
<feature type="non-terminal residue" evidence="1">
    <location>
        <position position="1"/>
    </location>
</feature>
<dbReference type="Gene3D" id="3.40.50.300">
    <property type="entry name" value="P-loop containing nucleotide triphosphate hydrolases"/>
    <property type="match status" value="1"/>
</dbReference>
<protein>
    <submittedName>
        <fullName evidence="1">ABC transporter ATP-binding protein</fullName>
    </submittedName>
</protein>
<dbReference type="GO" id="GO:0005524">
    <property type="term" value="F:ATP binding"/>
    <property type="evidence" value="ECO:0007669"/>
    <property type="project" value="UniProtKB-KW"/>
</dbReference>
<proteinExistence type="predicted"/>
<dbReference type="EMBL" id="JAABFR010002247">
    <property type="protein sequence ID" value="MBD4339518.1"/>
    <property type="molecule type" value="Genomic_DNA"/>
</dbReference>
<accession>A0A8I0HFR5</accession>